<dbReference type="GO" id="GO:0016757">
    <property type="term" value="F:glycosyltransferase activity"/>
    <property type="evidence" value="ECO:0007669"/>
    <property type="project" value="UniProtKB-KW"/>
</dbReference>
<evidence type="ECO:0000256" key="4">
    <source>
        <dbReference type="SAM" id="Phobius"/>
    </source>
</evidence>
<reference evidence="6" key="1">
    <citation type="submission" date="2023-09" db="EMBL/GenBank/DDBJ databases">
        <title>Flavobacterium sp. 20NA77.7 isolated from freshwater.</title>
        <authorList>
            <person name="Le V."/>
            <person name="Ko S.-R."/>
            <person name="Ahn C.-Y."/>
            <person name="Oh H.-M."/>
        </authorList>
    </citation>
    <scope>NUCLEOTIDE SEQUENCE</scope>
    <source>
        <strain evidence="6">20NA77.7</strain>
    </source>
</reference>
<feature type="domain" description="Glycosyltransferase 2-like" evidence="5">
    <location>
        <begin position="46"/>
        <end position="199"/>
    </location>
</feature>
<organism evidence="6 7">
    <name type="scientific">Flavobacterium nakdongensis</name>
    <dbReference type="NCBI Taxonomy" id="3073563"/>
    <lineage>
        <taxon>Bacteria</taxon>
        <taxon>Pseudomonadati</taxon>
        <taxon>Bacteroidota</taxon>
        <taxon>Flavobacteriia</taxon>
        <taxon>Flavobacteriales</taxon>
        <taxon>Flavobacteriaceae</taxon>
        <taxon>Flavobacterium</taxon>
    </lineage>
</organism>
<evidence type="ECO:0000313" key="7">
    <source>
        <dbReference type="Proteomes" id="UP001180481"/>
    </source>
</evidence>
<evidence type="ECO:0000256" key="3">
    <source>
        <dbReference type="ARBA" id="ARBA00022679"/>
    </source>
</evidence>
<feature type="transmembrane region" description="Helical" evidence="4">
    <location>
        <begin position="340"/>
        <end position="362"/>
    </location>
</feature>
<evidence type="ECO:0000256" key="1">
    <source>
        <dbReference type="ARBA" id="ARBA00006739"/>
    </source>
</evidence>
<keyword evidence="4" id="KW-0472">Membrane</keyword>
<evidence type="ECO:0000256" key="2">
    <source>
        <dbReference type="ARBA" id="ARBA00022676"/>
    </source>
</evidence>
<sequence>METILSILFIAFIVFFSIQFCYYGFVFSRFAFAKPQAGTPKKIPVSVIIWAKNECENLKVLLPILLSQNYPHFELVVIDDDSSDDSLDLLEAYEKQYAFIKLVKVKNNEAFWGNKKYALTLGIKAAKYEYLLFTDASCRPENENWIEDMTAHFTVKKTIVLGYSSYYKIKGSFLNKLIRFDGALAAIQYFSWAKINKPYKGIGKNLAYKKSEFFNVRGFMDHMKIRTGDDDLFINQASTAENTTINTTSFTYSDSRTSYSSWLQLKKDQITSAKYYKGFDQFQLATHFISQFFFICLAIVLLAFQYNWIVVTILLSFRYIFNWIVIGYGASKLKEKDIVFGYPLFEFIVLFTHIRIAIASLFSKKTNWN</sequence>
<dbReference type="InterPro" id="IPR029044">
    <property type="entry name" value="Nucleotide-diphossugar_trans"/>
</dbReference>
<dbReference type="RefSeq" id="WP_309532668.1">
    <property type="nucleotide sequence ID" value="NZ_CP133721.1"/>
</dbReference>
<feature type="transmembrane region" description="Helical" evidence="4">
    <location>
        <begin position="308"/>
        <end position="328"/>
    </location>
</feature>
<evidence type="ECO:0000313" key="6">
    <source>
        <dbReference type="EMBL" id="WMW78360.1"/>
    </source>
</evidence>
<accession>A0ABY9RCL5</accession>
<dbReference type="InterPro" id="IPR001173">
    <property type="entry name" value="Glyco_trans_2-like"/>
</dbReference>
<name>A0ABY9RCL5_9FLAO</name>
<dbReference type="Proteomes" id="UP001180481">
    <property type="component" value="Chromosome"/>
</dbReference>
<dbReference type="Gene3D" id="3.90.550.10">
    <property type="entry name" value="Spore Coat Polysaccharide Biosynthesis Protein SpsA, Chain A"/>
    <property type="match status" value="1"/>
</dbReference>
<feature type="transmembrane region" description="Helical" evidence="4">
    <location>
        <begin position="284"/>
        <end position="302"/>
    </location>
</feature>
<proteinExistence type="inferred from homology"/>
<gene>
    <name evidence="6" type="ORF">RF683_02640</name>
</gene>
<evidence type="ECO:0000259" key="5">
    <source>
        <dbReference type="Pfam" id="PF00535"/>
    </source>
</evidence>
<dbReference type="EMBL" id="CP133721">
    <property type="protein sequence ID" value="WMW78360.1"/>
    <property type="molecule type" value="Genomic_DNA"/>
</dbReference>
<keyword evidence="3 6" id="KW-0808">Transferase</keyword>
<feature type="transmembrane region" description="Helical" evidence="4">
    <location>
        <begin position="6"/>
        <end position="32"/>
    </location>
</feature>
<keyword evidence="4" id="KW-0812">Transmembrane</keyword>
<comment type="similarity">
    <text evidence="1">Belongs to the glycosyltransferase 2 family.</text>
</comment>
<keyword evidence="7" id="KW-1185">Reference proteome</keyword>
<dbReference type="SUPFAM" id="SSF53448">
    <property type="entry name" value="Nucleotide-diphospho-sugar transferases"/>
    <property type="match status" value="1"/>
</dbReference>
<keyword evidence="2 6" id="KW-0328">Glycosyltransferase</keyword>
<dbReference type="Pfam" id="PF00535">
    <property type="entry name" value="Glycos_transf_2"/>
    <property type="match status" value="1"/>
</dbReference>
<protein>
    <submittedName>
        <fullName evidence="6">Glycosyltransferase</fullName>
        <ecNumber evidence="6">2.4.-.-</ecNumber>
    </submittedName>
</protein>
<keyword evidence="4" id="KW-1133">Transmembrane helix</keyword>
<dbReference type="PANTHER" id="PTHR43630:SF1">
    <property type="entry name" value="POLY-BETA-1,6-N-ACETYL-D-GLUCOSAMINE SYNTHASE"/>
    <property type="match status" value="1"/>
</dbReference>
<dbReference type="EC" id="2.4.-.-" evidence="6"/>
<dbReference type="PANTHER" id="PTHR43630">
    <property type="entry name" value="POLY-BETA-1,6-N-ACETYL-D-GLUCOSAMINE SYNTHASE"/>
    <property type="match status" value="1"/>
</dbReference>